<dbReference type="SUPFAM" id="SSF52540">
    <property type="entry name" value="P-loop containing nucleoside triphosphate hydrolases"/>
    <property type="match status" value="1"/>
</dbReference>
<accession>A0A6B9G4Y8</accession>
<dbReference type="InterPro" id="IPR003593">
    <property type="entry name" value="AAA+_ATPase"/>
</dbReference>
<dbReference type="RefSeq" id="WP_208718496.1">
    <property type="nucleotide sequence ID" value="NZ_CP024770.1"/>
</dbReference>
<dbReference type="GO" id="GO:0055052">
    <property type="term" value="C:ATP-binding cassette (ABC) transporter complex, substrate-binding subunit-containing"/>
    <property type="evidence" value="ECO:0007669"/>
    <property type="project" value="TreeGrafter"/>
</dbReference>
<feature type="domain" description="ABC transporter" evidence="6">
    <location>
        <begin position="4"/>
        <end position="234"/>
    </location>
</feature>
<keyword evidence="2" id="KW-0813">Transport</keyword>
<dbReference type="InterPro" id="IPR008995">
    <property type="entry name" value="Mo/tungstate-bd_C_term_dom"/>
</dbReference>
<gene>
    <name evidence="7" type="ORF">CUN67_26970</name>
</gene>
<name>A0A6B9G4Y8_PANCY</name>
<dbReference type="Gene3D" id="3.40.50.300">
    <property type="entry name" value="P-loop containing nucleotide triphosphate hydrolases"/>
    <property type="match status" value="1"/>
</dbReference>
<dbReference type="NCBIfam" id="NF008653">
    <property type="entry name" value="PRK11650.1"/>
    <property type="match status" value="1"/>
</dbReference>
<sequence>MGCLRLKAIGKEYADVPVLKNINLTIEEGEFVVIVGPSGSGKSTLLRMIAGLEDISSGEMYLNEVLINDTLPQERSTGMVFQSYALYPHMSVAENMAYGLKLAGLNKTDITARVRHAADMLQLTPYLDRKPASLSGGQRQRVAIGRALTKEPALFLFDEPLSNLDAALRVDMRVQIARLHQRLRATMIYVTHDQVEAMTLADRIVMMSGGKIAQVGSPLTLYHHPATLEVAQFIGSPRMNVFPVSVVDTAPDGIVVSLPETKLLSLPLEGKSLPSGEKLQLGVRPEHLYLTDAAQAHLTSEVVLVEKLGYETLLYHQIPGIDEPLTQRLPGDSGINVGDRVSLRINDRQCHLFAMSGEAYSS</sequence>
<dbReference type="GO" id="GO:1990060">
    <property type="term" value="C:maltose transport complex"/>
    <property type="evidence" value="ECO:0007669"/>
    <property type="project" value="TreeGrafter"/>
</dbReference>
<evidence type="ECO:0000313" key="7">
    <source>
        <dbReference type="EMBL" id="QGY32594.1"/>
    </source>
</evidence>
<dbReference type="InterPro" id="IPR013611">
    <property type="entry name" value="Transp-assoc_OB_typ2"/>
</dbReference>
<keyword evidence="4" id="KW-0547">Nucleotide-binding</keyword>
<evidence type="ECO:0000313" key="8">
    <source>
        <dbReference type="Proteomes" id="UP000502005"/>
    </source>
</evidence>
<dbReference type="EMBL" id="CP024770">
    <property type="protein sequence ID" value="QGY32594.1"/>
    <property type="molecule type" value="Genomic_DNA"/>
</dbReference>
<dbReference type="InterPro" id="IPR003439">
    <property type="entry name" value="ABC_transporter-like_ATP-bd"/>
</dbReference>
<dbReference type="Proteomes" id="UP000502005">
    <property type="component" value="Plasmid pNE1B"/>
</dbReference>
<evidence type="ECO:0000256" key="5">
    <source>
        <dbReference type="ARBA" id="ARBA00022840"/>
    </source>
</evidence>
<dbReference type="InterPro" id="IPR012340">
    <property type="entry name" value="NA-bd_OB-fold"/>
</dbReference>
<dbReference type="PANTHER" id="PTHR43875">
    <property type="entry name" value="MALTODEXTRIN IMPORT ATP-BINDING PROTEIN MSMX"/>
    <property type="match status" value="1"/>
</dbReference>
<evidence type="ECO:0000256" key="4">
    <source>
        <dbReference type="ARBA" id="ARBA00022741"/>
    </source>
</evidence>
<dbReference type="InterPro" id="IPR047641">
    <property type="entry name" value="ABC_transpr_MalK/UgpC-like"/>
</dbReference>
<geneLocation type="plasmid" evidence="8">
    <name>pne1b</name>
</geneLocation>
<dbReference type="GO" id="GO:0016887">
    <property type="term" value="F:ATP hydrolysis activity"/>
    <property type="evidence" value="ECO:0007669"/>
    <property type="project" value="InterPro"/>
</dbReference>
<dbReference type="Pfam" id="PF08402">
    <property type="entry name" value="TOBE_2"/>
    <property type="match status" value="1"/>
</dbReference>
<dbReference type="Gene3D" id="2.40.50.140">
    <property type="entry name" value="Nucleic acid-binding proteins"/>
    <property type="match status" value="1"/>
</dbReference>
<evidence type="ECO:0000259" key="6">
    <source>
        <dbReference type="PROSITE" id="PS50893"/>
    </source>
</evidence>
<keyword evidence="5" id="KW-0067">ATP-binding</keyword>
<keyword evidence="7" id="KW-0614">Plasmid</keyword>
<dbReference type="PROSITE" id="PS50893">
    <property type="entry name" value="ABC_TRANSPORTER_2"/>
    <property type="match status" value="1"/>
</dbReference>
<dbReference type="InterPro" id="IPR027417">
    <property type="entry name" value="P-loop_NTPase"/>
</dbReference>
<protein>
    <submittedName>
        <fullName evidence="7">ABC transporter</fullName>
    </submittedName>
</protein>
<dbReference type="CDD" id="cd03301">
    <property type="entry name" value="ABC_MalK_N"/>
    <property type="match status" value="1"/>
</dbReference>
<keyword evidence="3" id="KW-0762">Sugar transport</keyword>
<dbReference type="PANTHER" id="PTHR43875:SF3">
    <property type="entry name" value="MALTOSE_MALTODEXTRIN IMPORT ATP-BINDING PROTEIN MALK"/>
    <property type="match status" value="1"/>
</dbReference>
<dbReference type="GO" id="GO:0005524">
    <property type="term" value="F:ATP binding"/>
    <property type="evidence" value="ECO:0007669"/>
    <property type="project" value="UniProtKB-KW"/>
</dbReference>
<evidence type="ECO:0000256" key="2">
    <source>
        <dbReference type="ARBA" id="ARBA00022448"/>
    </source>
</evidence>
<evidence type="ECO:0000256" key="1">
    <source>
        <dbReference type="ARBA" id="ARBA00006526"/>
    </source>
</evidence>
<dbReference type="SMART" id="SM00382">
    <property type="entry name" value="AAA"/>
    <property type="match status" value="1"/>
</dbReference>
<dbReference type="PROSITE" id="PS00211">
    <property type="entry name" value="ABC_TRANSPORTER_1"/>
    <property type="match status" value="1"/>
</dbReference>
<dbReference type="Pfam" id="PF00005">
    <property type="entry name" value="ABC_tran"/>
    <property type="match status" value="1"/>
</dbReference>
<evidence type="ECO:0000256" key="3">
    <source>
        <dbReference type="ARBA" id="ARBA00022597"/>
    </source>
</evidence>
<dbReference type="FunFam" id="3.40.50.300:FF:000042">
    <property type="entry name" value="Maltose/maltodextrin ABC transporter, ATP-binding protein"/>
    <property type="match status" value="1"/>
</dbReference>
<dbReference type="Gene3D" id="2.40.50.100">
    <property type="match status" value="1"/>
</dbReference>
<dbReference type="InterPro" id="IPR015855">
    <property type="entry name" value="ABC_transpr_MalK-like"/>
</dbReference>
<dbReference type="InterPro" id="IPR017871">
    <property type="entry name" value="ABC_transporter-like_CS"/>
</dbReference>
<comment type="similarity">
    <text evidence="1">Belongs to the ABC transporter superfamily. Drug exporter-2 (TC 3.A.1.117) family.</text>
</comment>
<proteinExistence type="inferred from homology"/>
<dbReference type="SUPFAM" id="SSF50331">
    <property type="entry name" value="MOP-like"/>
    <property type="match status" value="1"/>
</dbReference>
<organism evidence="7 8">
    <name type="scientific">Pantoea cypripedii</name>
    <name type="common">Pectobacterium cypripedii</name>
    <name type="synonym">Erwinia cypripedii</name>
    <dbReference type="NCBI Taxonomy" id="55209"/>
    <lineage>
        <taxon>Bacteria</taxon>
        <taxon>Pseudomonadati</taxon>
        <taxon>Pseudomonadota</taxon>
        <taxon>Gammaproteobacteria</taxon>
        <taxon>Enterobacterales</taxon>
        <taxon>Erwiniaceae</taxon>
        <taxon>Pantoea</taxon>
    </lineage>
</organism>
<dbReference type="GO" id="GO:0015423">
    <property type="term" value="F:ABC-type maltose transporter activity"/>
    <property type="evidence" value="ECO:0007669"/>
    <property type="project" value="TreeGrafter"/>
</dbReference>
<reference evidence="7 8" key="1">
    <citation type="submission" date="2017-11" db="EMBL/GenBank/DDBJ databases">
        <title>Genome sequence of Pantoea cypripedii NE1.</title>
        <authorList>
            <person name="Nascimento F.X."/>
        </authorList>
    </citation>
    <scope>NUCLEOTIDE SEQUENCE [LARGE SCALE GENOMIC DNA]</scope>
    <source>
        <strain evidence="7 8">NE1</strain>
        <plasmid evidence="8">pne1b</plasmid>
    </source>
</reference>
<dbReference type="AlphaFoldDB" id="A0A6B9G4Y8"/>